<evidence type="ECO:0000313" key="2">
    <source>
        <dbReference type="EMBL" id="OGK41810.1"/>
    </source>
</evidence>
<name>A0A1F7IEN6_9BACT</name>
<comment type="caution">
    <text evidence="2">The sequence shown here is derived from an EMBL/GenBank/DDBJ whole genome shotgun (WGS) entry which is preliminary data.</text>
</comment>
<keyword evidence="1" id="KW-0812">Transmembrane</keyword>
<feature type="transmembrane region" description="Helical" evidence="1">
    <location>
        <begin position="192"/>
        <end position="209"/>
    </location>
</feature>
<reference evidence="2 3" key="1">
    <citation type="journal article" date="2016" name="Nat. Commun.">
        <title>Thousands of microbial genomes shed light on interconnected biogeochemical processes in an aquifer system.</title>
        <authorList>
            <person name="Anantharaman K."/>
            <person name="Brown C.T."/>
            <person name="Hug L.A."/>
            <person name="Sharon I."/>
            <person name="Castelle C.J."/>
            <person name="Probst A.J."/>
            <person name="Thomas B.C."/>
            <person name="Singh A."/>
            <person name="Wilkins M.J."/>
            <person name="Karaoz U."/>
            <person name="Brodie E.L."/>
            <person name="Williams K.H."/>
            <person name="Hubbard S.S."/>
            <person name="Banfield J.F."/>
        </authorList>
    </citation>
    <scope>NUCLEOTIDE SEQUENCE [LARGE SCALE GENOMIC DNA]</scope>
</reference>
<proteinExistence type="predicted"/>
<sequence length="497" mass="56539">MAKLIKWLSWLDNNLVKILTVGFIFLIPLYPKFPLKFIDYTYISIRLEDIYVALMTLIFVIQLLRKKVSLNKQFLTLILLFWLATMLSFLWGAYIQKTVIYKHLGFLHSLRRIEYSVIFFIITSTIKSKKDFLFYVISIMTALITVCLYGIGQKFFGLPAVQTMNPEFAKGHILYLTPEARVSSTFAGHYDLAAYLVFFLPISLGIYLWKRKIAYFLIFVLALFTLTLTASRSSSLAYLLSICSFLIYLRKFKMLLFVITLSIGLSFTTNNLSSRWAQALRVKQIYVNEQTGQVVIPQKMTTKELPAGTLYMEIDKATEKTTEQTRKLLTEKIIEDLRDEAKKSGNTLTASEEAQMAATISAGLKPVSTVVSDISFATRIQVEWPRAIKAFLKNPILGSGPSSITEATDGDYFRWLGEVGLIGTSIFLFLLFSIVKLIRQKINTFTLSEKYIYFGFIFGLFGLLLNAVYIDVFEASKVAYTFWTVSGIIVGSLRGAK</sequence>
<feature type="transmembrane region" description="Helical" evidence="1">
    <location>
        <begin position="74"/>
        <end position="94"/>
    </location>
</feature>
<feature type="transmembrane region" description="Helical" evidence="1">
    <location>
        <begin position="216"/>
        <end position="248"/>
    </location>
</feature>
<dbReference type="PANTHER" id="PTHR37422:SF13">
    <property type="entry name" value="LIPOPOLYSACCHARIDE BIOSYNTHESIS PROTEIN PA4999-RELATED"/>
    <property type="match status" value="1"/>
</dbReference>
<dbReference type="Proteomes" id="UP000177698">
    <property type="component" value="Unassembled WGS sequence"/>
</dbReference>
<dbReference type="PANTHER" id="PTHR37422">
    <property type="entry name" value="TEICHURONIC ACID BIOSYNTHESIS PROTEIN TUAE"/>
    <property type="match status" value="1"/>
</dbReference>
<feature type="transmembrane region" description="Helical" evidence="1">
    <location>
        <begin position="7"/>
        <end position="30"/>
    </location>
</feature>
<keyword evidence="1" id="KW-1133">Transmembrane helix</keyword>
<feature type="transmembrane region" description="Helical" evidence="1">
    <location>
        <begin position="132"/>
        <end position="151"/>
    </location>
</feature>
<protein>
    <submittedName>
        <fullName evidence="2">Uncharacterized protein</fullName>
    </submittedName>
</protein>
<feature type="transmembrane region" description="Helical" evidence="1">
    <location>
        <begin position="419"/>
        <end position="439"/>
    </location>
</feature>
<evidence type="ECO:0000256" key="1">
    <source>
        <dbReference type="SAM" id="Phobius"/>
    </source>
</evidence>
<dbReference type="AlphaFoldDB" id="A0A1F7IEN6"/>
<gene>
    <name evidence="2" type="ORF">A2954_03800</name>
</gene>
<feature type="transmembrane region" description="Helical" evidence="1">
    <location>
        <begin position="451"/>
        <end position="470"/>
    </location>
</feature>
<accession>A0A1F7IEN6</accession>
<organism evidence="2 3">
    <name type="scientific">Candidatus Roizmanbacteria bacterium RIFCSPLOWO2_01_FULL_37_12</name>
    <dbReference type="NCBI Taxonomy" id="1802056"/>
    <lineage>
        <taxon>Bacteria</taxon>
        <taxon>Candidatus Roizmaniibacteriota</taxon>
    </lineage>
</organism>
<dbReference type="InterPro" id="IPR051533">
    <property type="entry name" value="WaaL-like"/>
</dbReference>
<evidence type="ECO:0000313" key="3">
    <source>
        <dbReference type="Proteomes" id="UP000177698"/>
    </source>
</evidence>
<dbReference type="STRING" id="1802056.A2954_03800"/>
<keyword evidence="1" id="KW-0472">Membrane</keyword>
<dbReference type="EMBL" id="MGAG01000009">
    <property type="protein sequence ID" value="OGK41810.1"/>
    <property type="molecule type" value="Genomic_DNA"/>
</dbReference>